<evidence type="ECO:0000256" key="8">
    <source>
        <dbReference type="SAM" id="MobiDB-lite"/>
    </source>
</evidence>
<evidence type="ECO:0000313" key="10">
    <source>
        <dbReference type="EMBL" id="GGL55404.1"/>
    </source>
</evidence>
<dbReference type="GO" id="GO:0006508">
    <property type="term" value="P:proteolysis"/>
    <property type="evidence" value="ECO:0007669"/>
    <property type="project" value="UniProtKB-KW"/>
</dbReference>
<dbReference type="RefSeq" id="WP_188894263.1">
    <property type="nucleotide sequence ID" value="NZ_BMMZ01000002.1"/>
</dbReference>
<dbReference type="GO" id="GO:0004252">
    <property type="term" value="F:serine-type endopeptidase activity"/>
    <property type="evidence" value="ECO:0007669"/>
    <property type="project" value="InterPro"/>
</dbReference>
<evidence type="ECO:0000256" key="6">
    <source>
        <dbReference type="ARBA" id="ARBA00022837"/>
    </source>
</evidence>
<dbReference type="InterPro" id="IPR030400">
    <property type="entry name" value="Sedolisin_dom"/>
</dbReference>
<dbReference type="CDD" id="cd04056">
    <property type="entry name" value="Peptidases_S53"/>
    <property type="match status" value="1"/>
</dbReference>
<dbReference type="EMBL" id="BMMZ01000002">
    <property type="protein sequence ID" value="GGL55404.1"/>
    <property type="molecule type" value="Genomic_DNA"/>
</dbReference>
<evidence type="ECO:0000256" key="3">
    <source>
        <dbReference type="ARBA" id="ARBA00022723"/>
    </source>
</evidence>
<evidence type="ECO:0000256" key="4">
    <source>
        <dbReference type="ARBA" id="ARBA00022801"/>
    </source>
</evidence>
<dbReference type="SMART" id="SM00944">
    <property type="entry name" value="Pro-kuma_activ"/>
    <property type="match status" value="1"/>
</dbReference>
<sequence length="517" mass="52199">MTDSPASNRPTLIGSERAAIGNATGPVPDDELIQATIVLRRRNDTPPPAHYFGAASPALSSQALGEGYGAHPEDLDSVTRLLAARGVRVLHSHAPSRRVRIEGTAAALADLFGARLQQINRDNGVGQSRMRDGSLTLPTELDGLVTAVLGLDDRPQATPRIVFAEASTGTSYAPLQVAELYQFPEGDGTGQTIAIIELGGGFDQSDLDTYFQGLGLTSPKVTAASVDGAKNVPGQDPSGADGEVLLDIEVAGAVAPKSDIVVYFAPNTDDGFVDAVSTAAHATPTPTAISISWGQSEDSWTAQARQSLDQAIADAVAMGITVCSAAGDNGSSDSGSGVHTDFPSSSPSSLACGGTTLRASGTTVTSETVWNDGGQGGSTGGGVSGVFELPSYQSAAGVPQRSGATTTGRGVPDVSANADPETGYQVLVDGQQTVVGGTSAVAPLWAGLVARLAQRAGGSLGLVQTKLYDGVAAGEPVPGLRDITSGSNGAYQAGPGWDACTGLGVPQAGIADVFSSN</sequence>
<dbReference type="Proteomes" id="UP000613840">
    <property type="component" value="Unassembled WGS sequence"/>
</dbReference>
<evidence type="ECO:0000256" key="2">
    <source>
        <dbReference type="ARBA" id="ARBA00022670"/>
    </source>
</evidence>
<dbReference type="CDD" id="cd11377">
    <property type="entry name" value="Pro-peptidase_S53"/>
    <property type="match status" value="1"/>
</dbReference>
<keyword evidence="5" id="KW-0720">Serine protease</keyword>
<dbReference type="InterPro" id="IPR015366">
    <property type="entry name" value="S53_propep"/>
</dbReference>
<comment type="cofactor">
    <cofactor evidence="1">
        <name>Ca(2+)</name>
        <dbReference type="ChEBI" id="CHEBI:29108"/>
    </cofactor>
</comment>
<name>A0A917S544_9ACTN</name>
<evidence type="ECO:0000313" key="11">
    <source>
        <dbReference type="Proteomes" id="UP000613840"/>
    </source>
</evidence>
<evidence type="ECO:0000259" key="9">
    <source>
        <dbReference type="PROSITE" id="PS51695"/>
    </source>
</evidence>
<feature type="compositionally biased region" description="Low complexity" evidence="8">
    <location>
        <begin position="328"/>
        <end position="337"/>
    </location>
</feature>
<dbReference type="GO" id="GO:0046872">
    <property type="term" value="F:metal ion binding"/>
    <property type="evidence" value="ECO:0007669"/>
    <property type="project" value="UniProtKB-KW"/>
</dbReference>
<keyword evidence="2" id="KW-0645">Protease</keyword>
<proteinExistence type="predicted"/>
<keyword evidence="6" id="KW-0106">Calcium</keyword>
<dbReference type="Gene3D" id="3.40.50.200">
    <property type="entry name" value="Peptidase S8/S53 domain"/>
    <property type="match status" value="1"/>
</dbReference>
<reference evidence="10" key="1">
    <citation type="journal article" date="2014" name="Int. J. Syst. Evol. Microbiol.">
        <title>Complete genome sequence of Corynebacterium casei LMG S-19264T (=DSM 44701T), isolated from a smear-ripened cheese.</title>
        <authorList>
            <consortium name="US DOE Joint Genome Institute (JGI-PGF)"/>
            <person name="Walter F."/>
            <person name="Albersmeier A."/>
            <person name="Kalinowski J."/>
            <person name="Ruckert C."/>
        </authorList>
    </citation>
    <scope>NUCLEOTIDE SEQUENCE</scope>
    <source>
        <strain evidence="10">CGMCC 4.7306</strain>
    </source>
</reference>
<dbReference type="PANTHER" id="PTHR14218:SF15">
    <property type="entry name" value="TRIPEPTIDYL-PEPTIDASE 1"/>
    <property type="match status" value="1"/>
</dbReference>
<dbReference type="SUPFAM" id="SSF52743">
    <property type="entry name" value="Subtilisin-like"/>
    <property type="match status" value="1"/>
</dbReference>
<evidence type="ECO:0000256" key="5">
    <source>
        <dbReference type="ARBA" id="ARBA00022825"/>
    </source>
</evidence>
<keyword evidence="3" id="KW-0479">Metal-binding</keyword>
<gene>
    <name evidence="10" type="ORF">GCM10011575_12250</name>
</gene>
<evidence type="ECO:0000256" key="7">
    <source>
        <dbReference type="ARBA" id="ARBA00023145"/>
    </source>
</evidence>
<dbReference type="PANTHER" id="PTHR14218">
    <property type="entry name" value="PROTEASE S8 TRIPEPTIDYL PEPTIDASE I CLN2"/>
    <property type="match status" value="1"/>
</dbReference>
<organism evidence="10 11">
    <name type="scientific">Microlunatus endophyticus</name>
    <dbReference type="NCBI Taxonomy" id="1716077"/>
    <lineage>
        <taxon>Bacteria</taxon>
        <taxon>Bacillati</taxon>
        <taxon>Actinomycetota</taxon>
        <taxon>Actinomycetes</taxon>
        <taxon>Propionibacteriales</taxon>
        <taxon>Propionibacteriaceae</taxon>
        <taxon>Microlunatus</taxon>
    </lineage>
</organism>
<dbReference type="SUPFAM" id="SSF54897">
    <property type="entry name" value="Protease propeptides/inhibitors"/>
    <property type="match status" value="1"/>
</dbReference>
<dbReference type="PROSITE" id="PS51695">
    <property type="entry name" value="SEDOLISIN"/>
    <property type="match status" value="1"/>
</dbReference>
<dbReference type="InterPro" id="IPR036852">
    <property type="entry name" value="Peptidase_S8/S53_dom_sf"/>
</dbReference>
<keyword evidence="7" id="KW-0865">Zymogen</keyword>
<accession>A0A917S544</accession>
<comment type="caution">
    <text evidence="10">The sequence shown here is derived from an EMBL/GenBank/DDBJ whole genome shotgun (WGS) entry which is preliminary data.</text>
</comment>
<feature type="region of interest" description="Disordered" evidence="8">
    <location>
        <begin position="328"/>
        <end position="352"/>
    </location>
</feature>
<protein>
    <submittedName>
        <fullName evidence="10">Kumamolisin</fullName>
    </submittedName>
</protein>
<dbReference type="GO" id="GO:0008240">
    <property type="term" value="F:tripeptidyl-peptidase activity"/>
    <property type="evidence" value="ECO:0007669"/>
    <property type="project" value="TreeGrafter"/>
</dbReference>
<keyword evidence="4" id="KW-0378">Hydrolase</keyword>
<dbReference type="InterPro" id="IPR050819">
    <property type="entry name" value="Tripeptidyl-peptidase_I"/>
</dbReference>
<dbReference type="AlphaFoldDB" id="A0A917S544"/>
<feature type="domain" description="Peptidase S53" evidence="9">
    <location>
        <begin position="171"/>
        <end position="517"/>
    </location>
</feature>
<keyword evidence="11" id="KW-1185">Reference proteome</keyword>
<evidence type="ECO:0000256" key="1">
    <source>
        <dbReference type="ARBA" id="ARBA00001913"/>
    </source>
</evidence>
<dbReference type="Pfam" id="PF09286">
    <property type="entry name" value="Pro-kuma_activ"/>
    <property type="match status" value="1"/>
</dbReference>
<reference evidence="10" key="2">
    <citation type="submission" date="2020-09" db="EMBL/GenBank/DDBJ databases">
        <authorList>
            <person name="Sun Q."/>
            <person name="Zhou Y."/>
        </authorList>
    </citation>
    <scope>NUCLEOTIDE SEQUENCE</scope>
    <source>
        <strain evidence="10">CGMCC 4.7306</strain>
    </source>
</reference>